<dbReference type="InterPro" id="IPR036047">
    <property type="entry name" value="F-box-like_dom_sf"/>
</dbReference>
<comment type="caution">
    <text evidence="3">The sequence shown here is derived from an EMBL/GenBank/DDBJ whole genome shotgun (WGS) entry which is preliminary data.</text>
</comment>
<dbReference type="PROSITE" id="PS50181">
    <property type="entry name" value="FBOX"/>
    <property type="match status" value="1"/>
</dbReference>
<dbReference type="AlphaFoldDB" id="A0A8H3DL32"/>
<proteinExistence type="predicted"/>
<feature type="compositionally biased region" description="Basic and acidic residues" evidence="1">
    <location>
        <begin position="33"/>
        <end position="48"/>
    </location>
</feature>
<evidence type="ECO:0000313" key="4">
    <source>
        <dbReference type="Proteomes" id="UP000663850"/>
    </source>
</evidence>
<feature type="region of interest" description="Disordered" evidence="1">
    <location>
        <begin position="1"/>
        <end position="95"/>
    </location>
</feature>
<dbReference type="Proteomes" id="UP000663850">
    <property type="component" value="Unassembled WGS sequence"/>
</dbReference>
<evidence type="ECO:0000259" key="2">
    <source>
        <dbReference type="PROSITE" id="PS50181"/>
    </source>
</evidence>
<organism evidence="3 4">
    <name type="scientific">Rhizoctonia solani</name>
    <dbReference type="NCBI Taxonomy" id="456999"/>
    <lineage>
        <taxon>Eukaryota</taxon>
        <taxon>Fungi</taxon>
        <taxon>Dikarya</taxon>
        <taxon>Basidiomycota</taxon>
        <taxon>Agaricomycotina</taxon>
        <taxon>Agaricomycetes</taxon>
        <taxon>Cantharellales</taxon>
        <taxon>Ceratobasidiaceae</taxon>
        <taxon>Rhizoctonia</taxon>
    </lineage>
</organism>
<reference evidence="3" key="1">
    <citation type="submission" date="2021-01" db="EMBL/GenBank/DDBJ databases">
        <authorList>
            <person name="Kaushik A."/>
        </authorList>
    </citation>
    <scope>NUCLEOTIDE SEQUENCE</scope>
    <source>
        <strain evidence="3">Type strain: AG8-Rh-89/</strain>
    </source>
</reference>
<name>A0A8H3DL32_9AGAM</name>
<feature type="region of interest" description="Disordered" evidence="1">
    <location>
        <begin position="406"/>
        <end position="445"/>
    </location>
</feature>
<dbReference type="SUPFAM" id="SSF81383">
    <property type="entry name" value="F-box domain"/>
    <property type="match status" value="1"/>
</dbReference>
<sequence length="795" mass="90918">MGNRSARLANTKGKRAKQIKNEAVDDSIPLDGPSEKAESKAKSKAKMEEELEMESESEYDQSEDEERPPPRKRQRTSIKPAKGPTRKKHVRGKQGGLAGLVNMPIDIFTEITSHLLPIDIISLSRSNKFFRGLLMNRSSIHVWHSAMRNVLGLPPCPLDLSEPQYLSLLFSKYCTMCGQPVRCRMDEILHVRLCVPCRDEHLVSLDSLPWELRGLVHHSHKIVPSKGRWVPHIDHALKEEVREVERRYQELKDGGDELALVTWEVQTKTVLRKRLEEAIAIQEFLDIIENDREQELREIKNARRREIEDRLVQLGWDKKDMQFMYNFPARREWYSLVEQARPLTERIWLNLQPKLIPILEANREARLQKEKTERESARRLRLVHLLNEIKKNQAPLLDITVRAPTYPHKSSNSGKSVDDSQEAGPSGGVAETQLASDIPPDVSNTTTLVTSAADSIDGPIPPSKTTFRGIFPDIVDALEWPMVKVLYETDTSADVMEQSFVERRDEIDDAIADWKMATQASLAEMLRKDQDIEGEVLTPRLIVQKDDSDPFANLSDDLKLLLRADSLFISTAQRDSRILLYAYDLATTQFGYKLAFKDGVMSRPYKPPFDLSRIRVCDEARPVARALLAHMGLENACIAELKSVGRGYACGRCHDSRPKTWEELVSHYVEAKEVFARVQEHADRLEALKITYRDVHDPDAFLDRPLVKSSTNDGNLIRACVICSNEPIKHEVRGPEVKIIEHLKDVHNITEPKFGTHYSNSHYPYLYELDASSDIDLDAGLYFAFDEPDFWTDLW</sequence>
<dbReference type="InterPro" id="IPR001810">
    <property type="entry name" value="F-box_dom"/>
</dbReference>
<evidence type="ECO:0000256" key="1">
    <source>
        <dbReference type="SAM" id="MobiDB-lite"/>
    </source>
</evidence>
<dbReference type="EMBL" id="CAJMWZ010007054">
    <property type="protein sequence ID" value="CAE6532547.1"/>
    <property type="molecule type" value="Genomic_DNA"/>
</dbReference>
<feature type="domain" description="F-box" evidence="2">
    <location>
        <begin position="97"/>
        <end position="146"/>
    </location>
</feature>
<evidence type="ECO:0000313" key="3">
    <source>
        <dbReference type="EMBL" id="CAE6532547.1"/>
    </source>
</evidence>
<protein>
    <recommendedName>
        <fullName evidence="2">F-box domain-containing protein</fullName>
    </recommendedName>
</protein>
<feature type="compositionally biased region" description="Acidic residues" evidence="1">
    <location>
        <begin position="49"/>
        <end position="66"/>
    </location>
</feature>
<accession>A0A8H3DL32</accession>
<gene>
    <name evidence="3" type="ORF">RDB_LOCUS134041</name>
</gene>